<dbReference type="GO" id="GO:0006189">
    <property type="term" value="P:'de novo' IMP biosynthetic process"/>
    <property type="evidence" value="ECO:0007669"/>
    <property type="project" value="UniProtKB-UniPathway"/>
</dbReference>
<feature type="compositionally biased region" description="Polar residues" evidence="19">
    <location>
        <begin position="450"/>
        <end position="475"/>
    </location>
</feature>
<dbReference type="Gene3D" id="1.10.8.750">
    <property type="entry name" value="Phosphoribosylformylglycinamidine synthase, linker domain"/>
    <property type="match status" value="1"/>
</dbReference>
<dbReference type="InterPro" id="IPR041609">
    <property type="entry name" value="PurL_linker"/>
</dbReference>
<dbReference type="Pfam" id="PF22689">
    <property type="entry name" value="FGAR-AT_PurM_N-like"/>
    <property type="match status" value="1"/>
</dbReference>
<dbReference type="Proteomes" id="UP000325313">
    <property type="component" value="Unassembled WGS sequence"/>
</dbReference>
<keyword evidence="8" id="KW-0547">Nucleotide-binding</keyword>
<dbReference type="Gene3D" id="3.90.650.10">
    <property type="entry name" value="PurM-like C-terminal domain"/>
    <property type="match status" value="2"/>
</dbReference>
<keyword evidence="12" id="KW-0315">Glutamine amidotransferase</keyword>
<evidence type="ECO:0000313" key="27">
    <source>
        <dbReference type="EMBL" id="KAA1135498.1"/>
    </source>
</evidence>
<feature type="domain" description="NOT2/NOT3/NOT5 C-terminal" evidence="22">
    <location>
        <begin position="507"/>
        <end position="631"/>
    </location>
</feature>
<dbReference type="InterPro" id="IPR007207">
    <property type="entry name" value="Not_N"/>
</dbReference>
<evidence type="ECO:0000256" key="13">
    <source>
        <dbReference type="ARBA" id="ARBA00029823"/>
    </source>
</evidence>
<feature type="region of interest" description="Disordered" evidence="19">
    <location>
        <begin position="253"/>
        <end position="475"/>
    </location>
</feature>
<keyword evidence="9" id="KW-0658">Purine biosynthesis</keyword>
<comment type="caution">
    <text evidence="26">The sequence shown here is derived from an EMBL/GenBank/DDBJ whole genome shotgun (WGS) entry which is preliminary data.</text>
</comment>
<keyword evidence="5" id="KW-0963">Cytoplasm</keyword>
<feature type="compositionally biased region" description="Polar residues" evidence="19">
    <location>
        <begin position="291"/>
        <end position="304"/>
    </location>
</feature>
<dbReference type="FunFam" id="3.30.1330.10:FF:000002">
    <property type="entry name" value="Phosphoribosylformylglycinamidine synthase"/>
    <property type="match status" value="1"/>
</dbReference>
<evidence type="ECO:0000256" key="10">
    <source>
        <dbReference type="ARBA" id="ARBA00022840"/>
    </source>
</evidence>
<feature type="compositionally biased region" description="Low complexity" evidence="19">
    <location>
        <begin position="347"/>
        <end position="375"/>
    </location>
</feature>
<evidence type="ECO:0000256" key="14">
    <source>
        <dbReference type="ARBA" id="ARBA00032632"/>
    </source>
</evidence>
<evidence type="ECO:0000259" key="25">
    <source>
        <dbReference type="Pfam" id="PF22689"/>
    </source>
</evidence>
<evidence type="ECO:0000256" key="17">
    <source>
        <dbReference type="ARBA" id="ARBA00071729"/>
    </source>
</evidence>
<feature type="compositionally biased region" description="Polar residues" evidence="19">
    <location>
        <begin position="387"/>
        <end position="402"/>
    </location>
</feature>
<dbReference type="OrthoDB" id="6666987at2759"/>
<dbReference type="CDD" id="cd02204">
    <property type="entry name" value="PurL_repeat2"/>
    <property type="match status" value="1"/>
</dbReference>
<dbReference type="EMBL" id="VDEP01000038">
    <property type="protein sequence ID" value="KAA1135498.1"/>
    <property type="molecule type" value="Genomic_DNA"/>
</dbReference>
<evidence type="ECO:0000259" key="24">
    <source>
        <dbReference type="Pfam" id="PF18076"/>
    </source>
</evidence>
<comment type="catalytic activity">
    <reaction evidence="15">
        <text>N(2)-formyl-N(1)-(5-phospho-beta-D-ribosyl)glycinamide + L-glutamine + ATP + H2O = 2-formamido-N(1)-(5-O-phospho-beta-D-ribosyl)acetamidine + L-glutamate + ADP + phosphate + H(+)</text>
        <dbReference type="Rhea" id="RHEA:17129"/>
        <dbReference type="ChEBI" id="CHEBI:15377"/>
        <dbReference type="ChEBI" id="CHEBI:15378"/>
        <dbReference type="ChEBI" id="CHEBI:29985"/>
        <dbReference type="ChEBI" id="CHEBI:30616"/>
        <dbReference type="ChEBI" id="CHEBI:43474"/>
        <dbReference type="ChEBI" id="CHEBI:58359"/>
        <dbReference type="ChEBI" id="CHEBI:147286"/>
        <dbReference type="ChEBI" id="CHEBI:147287"/>
        <dbReference type="ChEBI" id="CHEBI:456216"/>
        <dbReference type="EC" id="6.3.5.3"/>
    </reaction>
</comment>
<evidence type="ECO:0000313" key="28">
    <source>
        <dbReference type="Proteomes" id="UP000324748"/>
    </source>
</evidence>
<evidence type="ECO:0000259" key="21">
    <source>
        <dbReference type="Pfam" id="PF04065"/>
    </source>
</evidence>
<feature type="domain" description="Phosphoribosylformylglycinamidine synthase linker" evidence="23">
    <location>
        <begin position="844"/>
        <end position="898"/>
    </location>
</feature>
<comment type="pathway">
    <text evidence="2">Purine metabolism; IMP biosynthesis via de novo pathway; 5-amino-1-(5-phospho-D-ribosyl)imidazole from N(2)-formyl-N(1)-(5-phospho-D-ribosyl)glycinamide: step 1/2.</text>
</comment>
<feature type="domain" description="PurM-like C-terminal" evidence="20">
    <location>
        <begin position="1542"/>
        <end position="1671"/>
    </location>
</feature>
<dbReference type="GO" id="GO:0004642">
    <property type="term" value="F:phosphoribosylformylglycinamidine synthase activity"/>
    <property type="evidence" value="ECO:0007669"/>
    <property type="project" value="UniProtKB-EC"/>
</dbReference>
<evidence type="ECO:0000256" key="9">
    <source>
        <dbReference type="ARBA" id="ARBA00022755"/>
    </source>
</evidence>
<dbReference type="SMART" id="SM01211">
    <property type="entry name" value="GATase_5"/>
    <property type="match status" value="1"/>
</dbReference>
<reference evidence="28 29" key="1">
    <citation type="submission" date="2019-05" db="EMBL/GenBank/DDBJ databases">
        <title>Emergence of the Ug99 lineage of the wheat stem rust pathogen through somatic hybridization.</title>
        <authorList>
            <person name="Li F."/>
            <person name="Upadhyaya N.M."/>
            <person name="Sperschneider J."/>
            <person name="Matny O."/>
            <person name="Nguyen-Phuc H."/>
            <person name="Mago R."/>
            <person name="Raley C."/>
            <person name="Miller M.E."/>
            <person name="Silverstein K.A.T."/>
            <person name="Henningsen E."/>
            <person name="Hirsch C.D."/>
            <person name="Visser B."/>
            <person name="Pretorius Z.A."/>
            <person name="Steffenson B.J."/>
            <person name="Schwessinger B."/>
            <person name="Dodds P.N."/>
            <person name="Figueroa M."/>
        </authorList>
    </citation>
    <scope>NUCLEOTIDE SEQUENCE [LARGE SCALE GENOMIC DNA]</scope>
    <source>
        <strain evidence="26">21-0</strain>
        <strain evidence="27 29">Ug99</strain>
    </source>
</reference>
<dbReference type="Pfam" id="PF02769">
    <property type="entry name" value="AIRS_C"/>
    <property type="match status" value="2"/>
</dbReference>
<dbReference type="Pfam" id="PF18076">
    <property type="entry name" value="FGAR-AT_N"/>
    <property type="match status" value="1"/>
</dbReference>
<evidence type="ECO:0000259" key="22">
    <source>
        <dbReference type="Pfam" id="PF04153"/>
    </source>
</evidence>
<dbReference type="Proteomes" id="UP000324748">
    <property type="component" value="Unassembled WGS sequence"/>
</dbReference>
<dbReference type="HAMAP" id="MF_00419">
    <property type="entry name" value="PurL_1"/>
    <property type="match status" value="1"/>
</dbReference>
<dbReference type="GO" id="GO:0005524">
    <property type="term" value="F:ATP binding"/>
    <property type="evidence" value="ECO:0007669"/>
    <property type="project" value="UniProtKB-KW"/>
</dbReference>
<dbReference type="NCBIfam" id="TIGR01735">
    <property type="entry name" value="FGAM_synt"/>
    <property type="match status" value="1"/>
</dbReference>
<feature type="compositionally biased region" description="Basic and acidic residues" evidence="19">
    <location>
        <begin position="428"/>
        <end position="447"/>
    </location>
</feature>
<dbReference type="InterPro" id="IPR036921">
    <property type="entry name" value="PurM-like_N_sf"/>
</dbReference>
<keyword evidence="10" id="KW-0067">ATP-binding</keyword>
<dbReference type="Pfam" id="PF18072">
    <property type="entry name" value="FGAR-AT_linker"/>
    <property type="match status" value="1"/>
</dbReference>
<evidence type="ECO:0000256" key="6">
    <source>
        <dbReference type="ARBA" id="ARBA00022598"/>
    </source>
</evidence>
<feature type="compositionally biased region" description="Low complexity" evidence="19">
    <location>
        <begin position="253"/>
        <end position="266"/>
    </location>
</feature>
<dbReference type="GO" id="GO:0000289">
    <property type="term" value="P:nuclear-transcribed mRNA poly(A) tail shortening"/>
    <property type="evidence" value="ECO:0007669"/>
    <property type="project" value="UniProtKB-ARBA"/>
</dbReference>
<feature type="domain" description="FGAR-AT PurM N-terminal-like" evidence="25">
    <location>
        <begin position="1349"/>
        <end position="1509"/>
    </location>
</feature>
<proteinExistence type="inferred from homology"/>
<feature type="domain" description="Phosphoribosylformylglycinamidine synthase N-terminal" evidence="24">
    <location>
        <begin position="685"/>
        <end position="800"/>
    </location>
</feature>
<evidence type="ECO:0000256" key="8">
    <source>
        <dbReference type="ARBA" id="ARBA00022741"/>
    </source>
</evidence>
<evidence type="ECO:0000256" key="1">
    <source>
        <dbReference type="ARBA" id="ARBA00004496"/>
    </source>
</evidence>
<dbReference type="EMBL" id="VSWC01000145">
    <property type="protein sequence ID" value="KAA1076467.1"/>
    <property type="molecule type" value="Genomic_DNA"/>
</dbReference>
<dbReference type="InterPro" id="IPR038635">
    <property type="entry name" value="CCR4-NOT_su2/3/5_C_sf"/>
</dbReference>
<evidence type="ECO:0000313" key="29">
    <source>
        <dbReference type="Proteomes" id="UP000325313"/>
    </source>
</evidence>
<feature type="coiled-coil region" evidence="18">
    <location>
        <begin position="1149"/>
        <end position="1183"/>
    </location>
</feature>
<dbReference type="PANTHER" id="PTHR10099">
    <property type="entry name" value="PHOSPHORIBOSYLFORMYLGLYCINAMIDINE SYNTHASE"/>
    <property type="match status" value="1"/>
</dbReference>
<dbReference type="InterPro" id="IPR007282">
    <property type="entry name" value="NOT2/3/5_C"/>
</dbReference>
<keyword evidence="7" id="KW-0479">Metal-binding</keyword>
<dbReference type="FunFam" id="3.40.50.880:FF:000008">
    <property type="entry name" value="Phosphoribosylformylglycinamidine synthase"/>
    <property type="match status" value="1"/>
</dbReference>
<dbReference type="GO" id="GO:0046872">
    <property type="term" value="F:metal ion binding"/>
    <property type="evidence" value="ECO:0007669"/>
    <property type="project" value="UniProtKB-KW"/>
</dbReference>
<dbReference type="SUPFAM" id="SSF109736">
    <property type="entry name" value="FGAM synthase PurL, linker domain"/>
    <property type="match status" value="1"/>
</dbReference>
<dbReference type="SUPFAM" id="SSF55326">
    <property type="entry name" value="PurM N-terminal domain-like"/>
    <property type="match status" value="2"/>
</dbReference>
<feature type="domain" description="PurM-like C-terminal" evidence="20">
    <location>
        <begin position="1120"/>
        <end position="1281"/>
    </location>
</feature>
<dbReference type="Gene3D" id="3.30.1330.10">
    <property type="entry name" value="PurM-like, N-terminal domain"/>
    <property type="match status" value="2"/>
</dbReference>
<dbReference type="GO" id="GO:0005737">
    <property type="term" value="C:cytoplasm"/>
    <property type="evidence" value="ECO:0007669"/>
    <property type="project" value="UniProtKB-SubCell"/>
</dbReference>
<gene>
    <name evidence="26" type="ORF">PGT21_007961</name>
    <name evidence="27" type="ORF">PGTUg99_007317</name>
</gene>
<organism evidence="26 28">
    <name type="scientific">Puccinia graminis f. sp. tritici</name>
    <dbReference type="NCBI Taxonomy" id="56615"/>
    <lineage>
        <taxon>Eukaryota</taxon>
        <taxon>Fungi</taxon>
        <taxon>Dikarya</taxon>
        <taxon>Basidiomycota</taxon>
        <taxon>Pucciniomycotina</taxon>
        <taxon>Pucciniomycetes</taxon>
        <taxon>Pucciniales</taxon>
        <taxon>Pucciniaceae</taxon>
        <taxon>Puccinia</taxon>
    </lineage>
</organism>
<dbReference type="InterPro" id="IPR010073">
    <property type="entry name" value="PurL_large"/>
</dbReference>
<dbReference type="InterPro" id="IPR036676">
    <property type="entry name" value="PurM-like_C_sf"/>
</dbReference>
<dbReference type="Gene3D" id="3.40.50.880">
    <property type="match status" value="1"/>
</dbReference>
<accession>A0A5B0MGV6</accession>
<dbReference type="UniPathway" id="UPA00074">
    <property type="reaction ID" value="UER00128"/>
</dbReference>
<keyword evidence="28" id="KW-1185">Reference proteome</keyword>
<name>A0A5B0MGV6_PUCGR</name>
<comment type="subcellular location">
    <subcellularLocation>
        <location evidence="1">Cytoplasm</location>
    </subcellularLocation>
</comment>
<evidence type="ECO:0000256" key="11">
    <source>
        <dbReference type="ARBA" id="ARBA00022842"/>
    </source>
</evidence>
<dbReference type="GO" id="GO:0005634">
    <property type="term" value="C:nucleus"/>
    <property type="evidence" value="ECO:0007669"/>
    <property type="project" value="InterPro"/>
</dbReference>
<evidence type="ECO:0000256" key="15">
    <source>
        <dbReference type="ARBA" id="ARBA00052585"/>
    </source>
</evidence>
<dbReference type="InterPro" id="IPR040707">
    <property type="entry name" value="FGAR-AT_N"/>
</dbReference>
<comment type="function">
    <text evidence="16">Phosphoribosylformylglycinamidine synthase involved in the purines biosynthetic pathway. Catalyzes the ATP-dependent conversion of formylglycinamide ribonucleotide (FGAR) and glutamine to yield formylglycinamidine ribonucleotide (FGAM) and glutamate.</text>
</comment>
<comment type="similarity">
    <text evidence="3">In the N-terminal section; belongs to the FGAMS family.</text>
</comment>
<dbReference type="GO" id="GO:0006355">
    <property type="term" value="P:regulation of DNA-templated transcription"/>
    <property type="evidence" value="ECO:0007669"/>
    <property type="project" value="InterPro"/>
</dbReference>
<dbReference type="Gene3D" id="2.30.30.1020">
    <property type="entry name" value="CCR4-NOT complex subunit 2/3/5, C-terminal domain"/>
    <property type="match status" value="1"/>
</dbReference>
<evidence type="ECO:0000256" key="16">
    <source>
        <dbReference type="ARBA" id="ARBA00057317"/>
    </source>
</evidence>
<dbReference type="PROSITE" id="PS51273">
    <property type="entry name" value="GATASE_TYPE_1"/>
    <property type="match status" value="1"/>
</dbReference>
<dbReference type="Pfam" id="PF04153">
    <property type="entry name" value="NOT2_3_5_C"/>
    <property type="match status" value="1"/>
</dbReference>
<evidence type="ECO:0000256" key="5">
    <source>
        <dbReference type="ARBA" id="ARBA00022490"/>
    </source>
</evidence>
<dbReference type="NCBIfam" id="NF003672">
    <property type="entry name" value="PRK05297.1"/>
    <property type="match status" value="1"/>
</dbReference>
<dbReference type="EC" id="6.3.5.3" evidence="4"/>
<keyword evidence="11" id="KW-0460">Magnesium</keyword>
<keyword evidence="18" id="KW-0175">Coiled coil</keyword>
<protein>
    <recommendedName>
        <fullName evidence="17">Phosphoribosylformylglycinamidine synthase</fullName>
        <ecNumber evidence="4">6.3.5.3</ecNumber>
    </recommendedName>
    <alternativeName>
        <fullName evidence="14">Formylglycinamide ribonucleotide amidotransferase</fullName>
    </alternativeName>
    <alternativeName>
        <fullName evidence="13">Formylglycinamide ribotide amidotransferase</fullName>
    </alternativeName>
</protein>
<dbReference type="PANTHER" id="PTHR10099:SF1">
    <property type="entry name" value="PHOSPHORIBOSYLFORMYLGLYCINAMIDINE SYNTHASE"/>
    <property type="match status" value="1"/>
</dbReference>
<evidence type="ECO:0000256" key="7">
    <source>
        <dbReference type="ARBA" id="ARBA00022723"/>
    </source>
</evidence>
<evidence type="ECO:0000256" key="3">
    <source>
        <dbReference type="ARBA" id="ARBA00008608"/>
    </source>
</evidence>
<dbReference type="Pfam" id="PF13507">
    <property type="entry name" value="GATase_5"/>
    <property type="match status" value="1"/>
</dbReference>
<dbReference type="FunFam" id="3.90.650.10:FF:000002">
    <property type="entry name" value="Phosphoribosylformylglycinamidine synthase"/>
    <property type="match status" value="1"/>
</dbReference>
<evidence type="ECO:0000259" key="23">
    <source>
        <dbReference type="Pfam" id="PF18072"/>
    </source>
</evidence>
<dbReference type="InterPro" id="IPR055181">
    <property type="entry name" value="FGAR-AT_PurM_N-like"/>
</dbReference>
<feature type="compositionally biased region" description="Polar residues" evidence="19">
    <location>
        <begin position="336"/>
        <end position="346"/>
    </location>
</feature>
<feature type="region of interest" description="Disordered" evidence="19">
    <location>
        <begin position="63"/>
        <end position="83"/>
    </location>
</feature>
<dbReference type="SUPFAM" id="SSF52317">
    <property type="entry name" value="Class I glutamine amidotransferase-like"/>
    <property type="match status" value="1"/>
</dbReference>
<evidence type="ECO:0000313" key="26">
    <source>
        <dbReference type="EMBL" id="KAA1076467.1"/>
    </source>
</evidence>
<feature type="domain" description="CCR4-Not complex component Not N-terminal" evidence="21">
    <location>
        <begin position="1"/>
        <end position="145"/>
    </location>
</feature>
<evidence type="ECO:0000256" key="2">
    <source>
        <dbReference type="ARBA" id="ARBA00004920"/>
    </source>
</evidence>
<dbReference type="InterPro" id="IPR010918">
    <property type="entry name" value="PurM-like_C_dom"/>
</dbReference>
<evidence type="ECO:0000259" key="20">
    <source>
        <dbReference type="Pfam" id="PF02769"/>
    </source>
</evidence>
<dbReference type="SUPFAM" id="SSF56042">
    <property type="entry name" value="PurM C-terminal domain-like"/>
    <property type="match status" value="2"/>
</dbReference>
<evidence type="ECO:0000256" key="19">
    <source>
        <dbReference type="SAM" id="MobiDB-lite"/>
    </source>
</evidence>
<feature type="compositionally biased region" description="Low complexity" evidence="19">
    <location>
        <begin position="278"/>
        <end position="290"/>
    </location>
</feature>
<evidence type="ECO:0000256" key="18">
    <source>
        <dbReference type="SAM" id="Coils"/>
    </source>
</evidence>
<sequence>MERFKACEKEMKTKAFSKEGLSAQQKLDPKEVAKMEMSHWVSTMVDELGQQIERTEAEVELLRSQTKKKKPTSGSDGRSSELEALNDRRRWHIGKLELIMRLLENGQISPERVGEVKDDIQYYVESNVEEDFTEDDDLYESLNLQEEEEHYGLHDDLLSSHDTSSIIEDSNLSGEKSPVKEKMSISGAQILRGPSVRKPTMESGTVRPAIVSGRTGVVTGMVLPTGSAPRTTPAPLPSLRYASAAAAAASSNVTTTPSVPSSAKSPGPVPAVPQRSNSLSLSGTTPGSLPAQPSSESPKKQPQQIPHRPFAAVASPDTKVAALPGSGVSRPMLSGSDPSSTSQDLISQSADGGSSSSLVHNPSGQSTQSGQSSQSAAEPSPHPITDRSPSPSNSQKSRQSPPQADGGAMESVPNSGEIKPTGSTSQASDRRGSEIMTGEEKLEDGKRASLQVNNNGREVEGGQTSNPSQENKSVSSLADLVETYEHLKAHTPSMAEMQKVIETGISGLPQIQDAEKPYYYAPRNPYPTSSHYPQQPMAFEKRPAIWSEIEVEVLFYLFYYHQGGYLQYLAAKELKKRAWRFHKYYLTWFQRAKNPEEMADDYEKGSYTYFDWEADWLMRTKTPFQFDYKLLLYPGPSVSSENQQSALLKSIQSIDPDIRAIDSAWIHIIHPRSEESSILLKDPTSRFAQILASLLDYGTDLLSDQSRQRIGQILTLPLGSSLSNAFVVRSRPGTIPPWSSKATDIARICQLSNHVDRVERIGLHLLETVSGQVKVFDQAWLESIGHLVHDRMTQVCSSSLLSSEDAVPTPKPVGSRKTLRTINIFPDDPDQSSSDALQFACTRLQSANQEFGLALAPDEINYLANAFTTGSDASHRRNPTDVELFMFAQVNSEHCRHKIFNANWTLDGLARDRTLFSMIRNTHAKQPKYTLSAYHDNAAVVEGPTVPRFGLYPNKASDVLSGKSYSSQTEPMPYVIKVETHNHPTAVSPYEGAATGSGGEIRDEGAVGRGSKPKAALAGFSLSNLHIPGFSQPWEVENFGKPAHIASSLDIILQAPLGSSAYNNEFGRPALCGYFRTFTQRVPALTGPNSEEIRGFHKPIMIAGGVGNVRPQMINKRKLKPNSKIVVLGGPGMLIGLGGGAASSIQSGASSAELDFASVQRENAELERRCQEVIDACVNLDEDDNPIDSIHDVGAGGLSNALPELVHDSGLGGRFELRDIKIDDETMSPMEIWCNESQERYVIGLSPTDEALARFEAIAKRERCPYSVVGVTTDSQELIVTDRLFSNTPVHLTMDTLFGKPPKVDRVSATTRAERKKIDLMSHYPTGVSISDLIGHCSTRVLQLPSVASKSFLITIGDRSVTGLVTRDQMVGPYQVPVSDVAVTRTSYGFDLVSGEAMAMGERSPLSLISAASSAKMAVAEALTNLVAADINSLEHVKLSANWMCSANHGNEGARLYEAVEAVGMELCAELGISIPVGKDSMSMSMKWKEEGKTKEVTAPLSLIVTAFSEVASVERTWTPELKAGSAPSVLVLIDISNGQCRMGGSALAQVHNQLGDDSPNIDWSSHLKGFVDGCVALHRHPDQPVLAYHDRSDGGLFVSCVEMSFAARLGLQLALPEKFQTPEGILSFLFNEEAGAVIQCEESKVTLITETFARFGLPASCIQVIGTVSSVSKIGEDQTVSITQLGSTLWSSTRSELQSTWSETSYRLQAIRDDPDCAKEEFELIKSNADQGMIYDVKCPLEFEISKSPLNDRPKVAILRDQGVNGHLEMAFAFTQAGFNAIDVHMTDIINDEISLDQFRGMVAVGGFSYGDVLGSGNGWSKSILLHEETKTKFESFFKRPDSFMLGVCNGCQMLTNLAEILPENRINNQPVSIGQSWPKMKKNKSRRFEARISMVHVPSNEINQRSVFLRSLQGSRLPIAVSHGEGRIDFTHHHHHHQQEQFLPALQYIDRTNLQATEHYPHNPNGSLNGITGFHAGNGRILALMPHPERNISLESVRCFKVSKDNLSLDPLNPIFAWFKMFDDCRKWCG</sequence>
<dbReference type="FunFam" id="3.30.1330.10:FF:000005">
    <property type="entry name" value="Phosphoribosylformylglycinamidine synthase"/>
    <property type="match status" value="1"/>
</dbReference>
<dbReference type="InterPro" id="IPR029062">
    <property type="entry name" value="Class_I_gatase-like"/>
</dbReference>
<dbReference type="GO" id="GO:0030015">
    <property type="term" value="C:CCR4-NOT core complex"/>
    <property type="evidence" value="ECO:0007669"/>
    <property type="project" value="UniProtKB-ARBA"/>
</dbReference>
<dbReference type="InterPro" id="IPR036604">
    <property type="entry name" value="PurS-like_sf"/>
</dbReference>
<evidence type="ECO:0000256" key="4">
    <source>
        <dbReference type="ARBA" id="ARBA00012747"/>
    </source>
</evidence>
<dbReference type="CDD" id="cd02203">
    <property type="entry name" value="PurL_repeat1"/>
    <property type="match status" value="1"/>
</dbReference>
<evidence type="ECO:0000256" key="12">
    <source>
        <dbReference type="ARBA" id="ARBA00022962"/>
    </source>
</evidence>
<dbReference type="SUPFAM" id="SSF82697">
    <property type="entry name" value="PurS-like"/>
    <property type="match status" value="1"/>
</dbReference>
<keyword evidence="6" id="KW-0436">Ligase</keyword>
<dbReference type="Pfam" id="PF04065">
    <property type="entry name" value="Not3"/>
    <property type="match status" value="1"/>
</dbReference>